<dbReference type="Proteomes" id="UP000642819">
    <property type="component" value="Unassembled WGS sequence"/>
</dbReference>
<accession>A0ABQ3GGV6</accession>
<keyword evidence="2" id="KW-1185">Reference proteome</keyword>
<dbReference type="RefSeq" id="WP_189349105.1">
    <property type="nucleotide sequence ID" value="NZ_BMXK01000004.1"/>
</dbReference>
<protein>
    <submittedName>
        <fullName evidence="1">Uncharacterized protein</fullName>
    </submittedName>
</protein>
<name>A0ABQ3GGV6_9MICC</name>
<proteinExistence type="predicted"/>
<dbReference type="EMBL" id="BMXK01000004">
    <property type="protein sequence ID" value="GHD03973.1"/>
    <property type="molecule type" value="Genomic_DNA"/>
</dbReference>
<sequence length="63" mass="7037">MSVGEDHAAILDARKPEVTSEIDGHTSFAVEMQLFDSIPWDEEEDGLRDDTGVLRMISDEEIS</sequence>
<organism evidence="1 2">
    <name type="scientific">Zhihengliuella salsuginis</name>
    <dbReference type="NCBI Taxonomy" id="578222"/>
    <lineage>
        <taxon>Bacteria</taxon>
        <taxon>Bacillati</taxon>
        <taxon>Actinomycetota</taxon>
        <taxon>Actinomycetes</taxon>
        <taxon>Micrococcales</taxon>
        <taxon>Micrococcaceae</taxon>
        <taxon>Zhihengliuella</taxon>
    </lineage>
</organism>
<reference evidence="2" key="1">
    <citation type="journal article" date="2019" name="Int. J. Syst. Evol. Microbiol.">
        <title>The Global Catalogue of Microorganisms (GCM) 10K type strain sequencing project: providing services to taxonomists for standard genome sequencing and annotation.</title>
        <authorList>
            <consortium name="The Broad Institute Genomics Platform"/>
            <consortium name="The Broad Institute Genome Sequencing Center for Infectious Disease"/>
            <person name="Wu L."/>
            <person name="Ma J."/>
        </authorList>
    </citation>
    <scope>NUCLEOTIDE SEQUENCE [LARGE SCALE GENOMIC DNA]</scope>
    <source>
        <strain evidence="2">KCTC 19466</strain>
    </source>
</reference>
<gene>
    <name evidence="1" type="ORF">GCM10008096_10720</name>
</gene>
<evidence type="ECO:0000313" key="2">
    <source>
        <dbReference type="Proteomes" id="UP000642819"/>
    </source>
</evidence>
<evidence type="ECO:0000313" key="1">
    <source>
        <dbReference type="EMBL" id="GHD03973.1"/>
    </source>
</evidence>
<comment type="caution">
    <text evidence="1">The sequence shown here is derived from an EMBL/GenBank/DDBJ whole genome shotgun (WGS) entry which is preliminary data.</text>
</comment>